<protein>
    <submittedName>
        <fullName evidence="6">MARVEL domain-containing protein 2-like</fullName>
    </submittedName>
</protein>
<feature type="domain" description="OCEL" evidence="5">
    <location>
        <begin position="278"/>
        <end position="386"/>
    </location>
</feature>
<keyword evidence="4" id="KW-1133">Transmembrane helix</keyword>
<dbReference type="PANTHER" id="PTHR23288:SF37">
    <property type="entry name" value="OCCLUDIN_ELL DOMAIN-CONTAINING PROTEIN 1"/>
    <property type="match status" value="1"/>
</dbReference>
<evidence type="ECO:0000259" key="5">
    <source>
        <dbReference type="PROSITE" id="PS51980"/>
    </source>
</evidence>
<feature type="region of interest" description="Disordered" evidence="3">
    <location>
        <begin position="1"/>
        <end position="59"/>
    </location>
</feature>
<evidence type="ECO:0000256" key="4">
    <source>
        <dbReference type="SAM" id="Phobius"/>
    </source>
</evidence>
<dbReference type="PROSITE" id="PS51980">
    <property type="entry name" value="OCEL"/>
    <property type="match status" value="1"/>
</dbReference>
<dbReference type="GO" id="GO:0070830">
    <property type="term" value="P:bicellular tight junction assembly"/>
    <property type="evidence" value="ECO:0007669"/>
    <property type="project" value="TreeGrafter"/>
</dbReference>
<reference evidence="6" key="1">
    <citation type="submission" date="2025-08" db="UniProtKB">
        <authorList>
            <consortium name="Ensembl"/>
        </authorList>
    </citation>
    <scope>IDENTIFICATION</scope>
</reference>
<evidence type="ECO:0000256" key="3">
    <source>
        <dbReference type="SAM" id="MobiDB-lite"/>
    </source>
</evidence>
<dbReference type="GO" id="GO:0031410">
    <property type="term" value="C:cytoplasmic vesicle"/>
    <property type="evidence" value="ECO:0007669"/>
    <property type="project" value="TreeGrafter"/>
</dbReference>
<evidence type="ECO:0000313" key="7">
    <source>
        <dbReference type="Proteomes" id="UP000472262"/>
    </source>
</evidence>
<feature type="compositionally biased region" description="Polar residues" evidence="3">
    <location>
        <begin position="10"/>
        <end position="22"/>
    </location>
</feature>
<evidence type="ECO:0000256" key="2">
    <source>
        <dbReference type="PROSITE-ProRule" id="PRU01324"/>
    </source>
</evidence>
<dbReference type="SUPFAM" id="SSF144292">
    <property type="entry name" value="occludin/ELL-like"/>
    <property type="match status" value="1"/>
</dbReference>
<proteinExistence type="inferred from homology"/>
<feature type="transmembrane region" description="Helical" evidence="4">
    <location>
        <begin position="205"/>
        <end position="225"/>
    </location>
</feature>
<dbReference type="InterPro" id="IPR010844">
    <property type="entry name" value="Occludin_ELL"/>
</dbReference>
<comment type="similarity">
    <text evidence="1 2">Belongs to the ELL/occludin family.</text>
</comment>
<dbReference type="Pfam" id="PF07303">
    <property type="entry name" value="Occludin_ELL"/>
    <property type="match status" value="1"/>
</dbReference>
<dbReference type="InterPro" id="IPR031176">
    <property type="entry name" value="ELL/occludin"/>
</dbReference>
<feature type="compositionally biased region" description="Polar residues" evidence="3">
    <location>
        <begin position="40"/>
        <end position="52"/>
    </location>
</feature>
<dbReference type="PANTHER" id="PTHR23288">
    <property type="entry name" value="OCCLUDIN AND RNA POLYMERASE II ELONGATION FACTOR ELL"/>
    <property type="match status" value="1"/>
</dbReference>
<feature type="transmembrane region" description="Helical" evidence="4">
    <location>
        <begin position="161"/>
        <end position="185"/>
    </location>
</feature>
<name>A0A672RMS8_SINGR</name>
<sequence>MTDLGRPYSDNVSSSQSENFNRAYSEEDPSEIHNDDNTEDSSYSPYKQSCSAKQKDNKNAEKMKKSAFLKSWTGLFKKGKKTDSESHSTTSGGLKILPNGTRCSPPVSPLLDRKHWDAITGDLKFDTLESELTSIHPAEYYAEKLEVYQLKYSYLKSWPGLLRLLAGLQLVFGGMVFACVCAYIQRDSEWSNYYRPNYGFMAGTAFIFINMVMYLISFLVCLKMWKHETARRHREAMTSQLNSQVNIMLAYVSERAEERKILTGAIPVGHIPKPRVVADYIIKYPEIHSVEDREQYKAVFNDQYLEYKELHREITATLIKFQELDSMMSQLINNSRSPERIMDLMKTYDQKKNDPHFLEKKERCEYLKAKLSHIKMRIHDFDRNFTVKDSNY</sequence>
<gene>
    <name evidence="6" type="primary">LOC107589799</name>
</gene>
<evidence type="ECO:0000256" key="1">
    <source>
        <dbReference type="ARBA" id="ARBA00009171"/>
    </source>
</evidence>
<dbReference type="Ensembl" id="ENSSGRT00000095717.1">
    <property type="protein sequence ID" value="ENSSGRP00000089946.1"/>
    <property type="gene ID" value="ENSSGRG00000045099.1"/>
</dbReference>
<dbReference type="Proteomes" id="UP000472262">
    <property type="component" value="Unassembled WGS sequence"/>
</dbReference>
<dbReference type="Gene3D" id="6.10.140.340">
    <property type="match status" value="1"/>
</dbReference>
<evidence type="ECO:0000313" key="6">
    <source>
        <dbReference type="Ensembl" id="ENSSGRP00000089946.1"/>
    </source>
</evidence>
<keyword evidence="4" id="KW-0812">Transmembrane</keyword>
<dbReference type="GO" id="GO:0016324">
    <property type="term" value="C:apical plasma membrane"/>
    <property type="evidence" value="ECO:0007669"/>
    <property type="project" value="TreeGrafter"/>
</dbReference>
<reference evidence="6" key="2">
    <citation type="submission" date="2025-09" db="UniProtKB">
        <authorList>
            <consortium name="Ensembl"/>
        </authorList>
    </citation>
    <scope>IDENTIFICATION</scope>
</reference>
<keyword evidence="7" id="KW-1185">Reference proteome</keyword>
<dbReference type="AlphaFoldDB" id="A0A672RMS8"/>
<organism evidence="6 7">
    <name type="scientific">Sinocyclocheilus grahami</name>
    <name type="common">Dianchi golden-line fish</name>
    <name type="synonym">Barbus grahami</name>
    <dbReference type="NCBI Taxonomy" id="75366"/>
    <lineage>
        <taxon>Eukaryota</taxon>
        <taxon>Metazoa</taxon>
        <taxon>Chordata</taxon>
        <taxon>Craniata</taxon>
        <taxon>Vertebrata</taxon>
        <taxon>Euteleostomi</taxon>
        <taxon>Actinopterygii</taxon>
        <taxon>Neopterygii</taxon>
        <taxon>Teleostei</taxon>
        <taxon>Ostariophysi</taxon>
        <taxon>Cypriniformes</taxon>
        <taxon>Cyprinidae</taxon>
        <taxon>Cyprininae</taxon>
        <taxon>Sinocyclocheilus</taxon>
    </lineage>
</organism>
<accession>A0A672RMS8</accession>
<keyword evidence="4" id="KW-0472">Membrane</keyword>
<dbReference type="GO" id="GO:0005923">
    <property type="term" value="C:bicellular tight junction"/>
    <property type="evidence" value="ECO:0007669"/>
    <property type="project" value="TreeGrafter"/>
</dbReference>